<name>A0A557XFX6_9MYCO</name>
<comment type="caution">
    <text evidence="7">The sequence shown here is derived from an EMBL/GenBank/DDBJ whole genome shotgun (WGS) entry which is preliminary data.</text>
</comment>
<organism evidence="7 8">
    <name type="scientific">Mycobacterium helveticum</name>
    <dbReference type="NCBI Taxonomy" id="2592811"/>
    <lineage>
        <taxon>Bacteria</taxon>
        <taxon>Bacillati</taxon>
        <taxon>Actinomycetota</taxon>
        <taxon>Actinomycetes</taxon>
        <taxon>Mycobacteriales</taxon>
        <taxon>Mycobacteriaceae</taxon>
        <taxon>Mycobacterium</taxon>
    </lineage>
</organism>
<reference evidence="7 8" key="1">
    <citation type="submission" date="2019-07" db="EMBL/GenBank/DDBJ databases">
        <title>New Mycobacterium species.</title>
        <authorList>
            <person name="Tortoli E."/>
            <person name="Ghielmetti G."/>
            <person name="Friedel U."/>
            <person name="Trovato A."/>
        </authorList>
    </citation>
    <scope>NUCLEOTIDE SEQUENCE [LARGE SCALE GENOMIC DNA]</scope>
    <source>
        <strain evidence="7 8">16-83</strain>
    </source>
</reference>
<dbReference type="InterPro" id="IPR016156">
    <property type="entry name" value="FAD/NAD-linked_Rdtase_dimer_sf"/>
</dbReference>
<evidence type="ECO:0000259" key="5">
    <source>
        <dbReference type="Pfam" id="PF07992"/>
    </source>
</evidence>
<evidence type="ECO:0000256" key="1">
    <source>
        <dbReference type="ARBA" id="ARBA00001974"/>
    </source>
</evidence>
<dbReference type="InterPro" id="IPR036188">
    <property type="entry name" value="FAD/NAD-bd_sf"/>
</dbReference>
<gene>
    <name evidence="7" type="ORF">FPZ47_21510</name>
</gene>
<dbReference type="SUPFAM" id="SSF51905">
    <property type="entry name" value="FAD/NAD(P)-binding domain"/>
    <property type="match status" value="2"/>
</dbReference>
<sequence>MTTRQQTFVIVGAGLAGAKAAEALRTDGFTGRVVLLGEETERPYDRPPLSKDYLQGKSEKDKIYVHPKAWYAEHDIELRLDTRVTGLDLAAHRLSVTGGERIGYDKLLLATGSAVRRLSVPGAEFDGVYYLRSLADCEAIKAAFAAAGRVAIIGAGWIGLETAAAARAADCEVTVIEMGELPLLEVLGREVAEIYAALHRAHGVTLCLGAGVEEITGTNRRATGVRLADGSVIDADAVVVGVGITPNAALAEAAGLHVDNGVVVDEHLATSDPDVVAAGDVANAYYPHLRTHLRLEHWSAALNQPAVAAATMLGRDAAYDRVPYFFSDQYEMGMEYSGYVARGNYDEVVFRGDVAKGEYVAFWLHHGRVLAGMNVNVWDLTDTIAALVRSGRPVDRAKLVDPDVPLDQVAGGPASGAR</sequence>
<feature type="domain" description="Reductase C-terminal" evidence="6">
    <location>
        <begin position="324"/>
        <end position="409"/>
    </location>
</feature>
<dbReference type="Proteomes" id="UP000320513">
    <property type="component" value="Unassembled WGS sequence"/>
</dbReference>
<dbReference type="PANTHER" id="PTHR43557">
    <property type="entry name" value="APOPTOSIS-INDUCING FACTOR 1"/>
    <property type="match status" value="1"/>
</dbReference>
<dbReference type="InterPro" id="IPR050446">
    <property type="entry name" value="FAD-oxidoreductase/Apoptosis"/>
</dbReference>
<keyword evidence="8" id="KW-1185">Reference proteome</keyword>
<feature type="domain" description="FAD/NAD(P)-binding" evidence="5">
    <location>
        <begin position="8"/>
        <end position="304"/>
    </location>
</feature>
<evidence type="ECO:0000259" key="6">
    <source>
        <dbReference type="Pfam" id="PF14759"/>
    </source>
</evidence>
<evidence type="ECO:0000256" key="4">
    <source>
        <dbReference type="ARBA" id="ARBA00023002"/>
    </source>
</evidence>
<dbReference type="GO" id="GO:0016651">
    <property type="term" value="F:oxidoreductase activity, acting on NAD(P)H"/>
    <property type="evidence" value="ECO:0007669"/>
    <property type="project" value="TreeGrafter"/>
</dbReference>
<keyword evidence="3" id="KW-0274">FAD</keyword>
<dbReference type="RefSeq" id="WP_144954099.1">
    <property type="nucleotide sequence ID" value="NZ_VMQU01000116.1"/>
</dbReference>
<accession>A0A557XFX6</accession>
<dbReference type="GO" id="GO:0005737">
    <property type="term" value="C:cytoplasm"/>
    <property type="evidence" value="ECO:0007669"/>
    <property type="project" value="TreeGrafter"/>
</dbReference>
<evidence type="ECO:0000313" key="8">
    <source>
        <dbReference type="Proteomes" id="UP000320513"/>
    </source>
</evidence>
<dbReference type="EMBL" id="VMQU01000116">
    <property type="protein sequence ID" value="TVS84549.1"/>
    <property type="molecule type" value="Genomic_DNA"/>
</dbReference>
<proteinExistence type="predicted"/>
<evidence type="ECO:0000313" key="7">
    <source>
        <dbReference type="EMBL" id="TVS84549.1"/>
    </source>
</evidence>
<keyword evidence="4" id="KW-0560">Oxidoreductase</keyword>
<dbReference type="PRINTS" id="PR00368">
    <property type="entry name" value="FADPNR"/>
</dbReference>
<dbReference type="Gene3D" id="3.50.50.60">
    <property type="entry name" value="FAD/NAD(P)-binding domain"/>
    <property type="match status" value="2"/>
</dbReference>
<dbReference type="Pfam" id="PF07992">
    <property type="entry name" value="Pyr_redox_2"/>
    <property type="match status" value="1"/>
</dbReference>
<dbReference type="InterPro" id="IPR028202">
    <property type="entry name" value="Reductase_C"/>
</dbReference>
<dbReference type="SUPFAM" id="SSF55424">
    <property type="entry name" value="FAD/NAD-linked reductases, dimerisation (C-terminal) domain"/>
    <property type="match status" value="1"/>
</dbReference>
<keyword evidence="2" id="KW-0285">Flavoprotein</keyword>
<dbReference type="Pfam" id="PF14759">
    <property type="entry name" value="Reductase_C"/>
    <property type="match status" value="1"/>
</dbReference>
<dbReference type="AlphaFoldDB" id="A0A557XFX6"/>
<comment type="cofactor">
    <cofactor evidence="1">
        <name>FAD</name>
        <dbReference type="ChEBI" id="CHEBI:57692"/>
    </cofactor>
</comment>
<dbReference type="PANTHER" id="PTHR43557:SF2">
    <property type="entry name" value="RIESKE DOMAIN-CONTAINING PROTEIN-RELATED"/>
    <property type="match status" value="1"/>
</dbReference>
<dbReference type="Gene3D" id="3.30.390.30">
    <property type="match status" value="1"/>
</dbReference>
<dbReference type="InterPro" id="IPR023753">
    <property type="entry name" value="FAD/NAD-binding_dom"/>
</dbReference>
<dbReference type="PRINTS" id="PR00411">
    <property type="entry name" value="PNDRDTASEI"/>
</dbReference>
<evidence type="ECO:0000256" key="3">
    <source>
        <dbReference type="ARBA" id="ARBA00022827"/>
    </source>
</evidence>
<protein>
    <submittedName>
        <fullName evidence="7">NAD(P)/FAD-dependent oxidoreductase</fullName>
    </submittedName>
</protein>
<evidence type="ECO:0000256" key="2">
    <source>
        <dbReference type="ARBA" id="ARBA00022630"/>
    </source>
</evidence>
<dbReference type="OrthoDB" id="4213189at2"/>